<dbReference type="Proteomes" id="UP001583193">
    <property type="component" value="Unassembled WGS sequence"/>
</dbReference>
<keyword evidence="3" id="KW-1185">Reference proteome</keyword>
<feature type="compositionally biased region" description="Basic and acidic residues" evidence="1">
    <location>
        <begin position="40"/>
        <end position="52"/>
    </location>
</feature>
<feature type="compositionally biased region" description="Polar residues" evidence="1">
    <location>
        <begin position="354"/>
        <end position="366"/>
    </location>
</feature>
<reference evidence="2 3" key="1">
    <citation type="journal article" date="2024" name="IMA Fungus">
        <title>IMA Genome - F19 : A genome assembly and annotation guide to empower mycologists, including annotated draft genome sequences of Ceratocystis pirilliformis, Diaporthe australafricana, Fusarium ophioides, Paecilomyces lecythidis, and Sporothrix stenoceras.</title>
        <authorList>
            <person name="Aylward J."/>
            <person name="Wilson A.M."/>
            <person name="Visagie C.M."/>
            <person name="Spraker J."/>
            <person name="Barnes I."/>
            <person name="Buitendag C."/>
            <person name="Ceriani C."/>
            <person name="Del Mar Angel L."/>
            <person name="du Plessis D."/>
            <person name="Fuchs T."/>
            <person name="Gasser K."/>
            <person name="Kramer D."/>
            <person name="Li W."/>
            <person name="Munsamy K."/>
            <person name="Piso A."/>
            <person name="Price J.L."/>
            <person name="Sonnekus B."/>
            <person name="Thomas C."/>
            <person name="van der Nest A."/>
            <person name="van Dijk A."/>
            <person name="van Heerden A."/>
            <person name="van Vuuren N."/>
            <person name="Yilmaz N."/>
            <person name="Duong T.A."/>
            <person name="van der Merwe N.A."/>
            <person name="Wingfield M.J."/>
            <person name="Wingfield B.D."/>
        </authorList>
    </citation>
    <scope>NUCLEOTIDE SEQUENCE [LARGE SCALE GENOMIC DNA]</scope>
    <source>
        <strain evidence="2 3">CMW 18167</strain>
    </source>
</reference>
<feature type="compositionally biased region" description="Low complexity" evidence="1">
    <location>
        <begin position="1024"/>
        <end position="1040"/>
    </location>
</feature>
<feature type="region of interest" description="Disordered" evidence="1">
    <location>
        <begin position="595"/>
        <end position="662"/>
    </location>
</feature>
<feature type="region of interest" description="Disordered" evidence="1">
    <location>
        <begin position="1"/>
        <end position="63"/>
    </location>
</feature>
<evidence type="ECO:0000256" key="1">
    <source>
        <dbReference type="SAM" id="MobiDB-lite"/>
    </source>
</evidence>
<feature type="compositionally biased region" description="Polar residues" evidence="1">
    <location>
        <begin position="1061"/>
        <end position="1074"/>
    </location>
</feature>
<evidence type="ECO:0000313" key="3">
    <source>
        <dbReference type="Proteomes" id="UP001583193"/>
    </source>
</evidence>
<feature type="compositionally biased region" description="Polar residues" evidence="1">
    <location>
        <begin position="226"/>
        <end position="289"/>
    </location>
</feature>
<feature type="compositionally biased region" description="Basic and acidic residues" evidence="1">
    <location>
        <begin position="439"/>
        <end position="460"/>
    </location>
</feature>
<feature type="compositionally biased region" description="Basic residues" evidence="1">
    <location>
        <begin position="479"/>
        <end position="488"/>
    </location>
</feature>
<dbReference type="EMBL" id="JAVDPF010000002">
    <property type="protein sequence ID" value="KAL1885785.1"/>
    <property type="molecule type" value="Genomic_DNA"/>
</dbReference>
<feature type="compositionally biased region" description="Polar residues" evidence="1">
    <location>
        <begin position="974"/>
        <end position="985"/>
    </location>
</feature>
<feature type="region of interest" description="Disordered" evidence="1">
    <location>
        <begin position="132"/>
        <end position="173"/>
    </location>
</feature>
<feature type="compositionally biased region" description="Basic and acidic residues" evidence="1">
    <location>
        <begin position="890"/>
        <end position="900"/>
    </location>
</feature>
<feature type="region of interest" description="Disordered" evidence="1">
    <location>
        <begin position="731"/>
        <end position="1186"/>
    </location>
</feature>
<accession>A0ABR3YCT2</accession>
<proteinExistence type="predicted"/>
<feature type="compositionally biased region" description="Basic and acidic residues" evidence="1">
    <location>
        <begin position="776"/>
        <end position="801"/>
    </location>
</feature>
<organism evidence="2 3">
    <name type="scientific">Paecilomyces lecythidis</name>
    <dbReference type="NCBI Taxonomy" id="3004212"/>
    <lineage>
        <taxon>Eukaryota</taxon>
        <taxon>Fungi</taxon>
        <taxon>Dikarya</taxon>
        <taxon>Ascomycota</taxon>
        <taxon>Pezizomycotina</taxon>
        <taxon>Eurotiomycetes</taxon>
        <taxon>Eurotiomycetidae</taxon>
        <taxon>Eurotiales</taxon>
        <taxon>Thermoascaceae</taxon>
        <taxon>Paecilomyces</taxon>
    </lineage>
</organism>
<feature type="compositionally biased region" description="Basic and acidic residues" evidence="1">
    <location>
        <begin position="1130"/>
        <end position="1145"/>
    </location>
</feature>
<sequence length="1186" mass="128520">MNRFRKSKKVKEVRQEPESVPPVPVVPIQAIPKLPKKHKPEPEPEPENKPEFNLDNALPSTDDFRTSLIMPKLSARFSMLREQDNPASKIGKANDDSVLFPKRASRLNLFGHNPTSPGLLADIAEVSSLRPSFDSGRAGSFASSRDDETDYTKPPGGSVMSRARPGEGNNLFGGRQKVYKIPVKSTESGGTGGLKGRTLYDDDVTLSTFQRLRLEEKENRLAETMDSLQGPTAGDSSELSSIHSIKRTTTSSTASGPSNGRTSTAATSIDEQPATTTAEPSQTSSSTGPTVPERPKPRRLYGQGLEQSQNKKSPAFAAISKFENLSRQRAGNLETPPLNRHFSRSAHNLRDRLQTSSPVQATSPHENTPPPSATSPGLQSNKELGFEPASASSTTGYGVIPPLSPPVSENEDASILAAALQPEDKGKATAMGLFNKPNSKYDEQQFTRRQLQMHEGRNTPELRQQSSRGEAQVPDDKRARRLSKASKHSKTESESSRYSVNPTGSNSPASNEREPHPSTGATFFANSSGSESESEDEEDREPSRKPSSQALDDVHPALRPSSTGYAEDEADTSVQESSILLPEVRFSDLRDLNPITETSETDAVAPTIVEEESSEKALDSPTLGPSGLGLSGLVRTHLRHDSDKSSIYPLPQSPGLPSTDPARYRESIIDPAVQGFRLSYATYTDCIQEDDDMDQNYGAVQETLDKISQPSENQGMSNMSMRAKQMLEQAAALRGPSGDSQTQETDQRGHGHSAWQEDLDSKPKRRDSADTDTEREEFANELAERRRKVQEKLRDFAETESRSSSPAPGRSTPDLRGNPLAALKNRSSKKTDSAHSKNSKMFGNRSRATSVSSVVSEVENDEQSPYELGRHSNGSTGKHIWQKARALRRYSRDESRDSSPHRGPSPPSRPESDASGRLKSGARGRDDLEKVDEDFVSQHTSRSSGEASGNRTSDSMTHPSVDAGEQSPYERSESATSGKYFSGNPSGKLDANSPGEPPELGLSPRPSPAAPYSANTTPPLNEMSSDSSAASTPASFPPGSHTIPQRASGSSGLQKRAVNKLQISEPTLVSSTYRVPTVNLPPGASLTNGMDTPPVPPMNPRRRRQTTTQTILGALKGEKHEHPPVPPSNHSEERSTFSDEGERFPKVLNRLRNISSEGSSLHGKARKDSAAPQQSPGSLRPGGGMF</sequence>
<evidence type="ECO:0000313" key="2">
    <source>
        <dbReference type="EMBL" id="KAL1885785.1"/>
    </source>
</evidence>
<feature type="region of interest" description="Disordered" evidence="1">
    <location>
        <begin position="224"/>
        <end position="579"/>
    </location>
</feature>
<feature type="compositionally biased region" description="Polar residues" evidence="1">
    <location>
        <begin position="496"/>
        <end position="510"/>
    </location>
</feature>
<feature type="compositionally biased region" description="Basic and acidic residues" evidence="1">
    <location>
        <begin position="759"/>
        <end position="769"/>
    </location>
</feature>
<protein>
    <submittedName>
        <fullName evidence="2">Uncharacterized protein</fullName>
    </submittedName>
</protein>
<feature type="compositionally biased region" description="Polar residues" evidence="1">
    <location>
        <begin position="937"/>
        <end position="958"/>
    </location>
</feature>
<comment type="caution">
    <text evidence="2">The sequence shown here is derived from an EMBL/GenBank/DDBJ whole genome shotgun (WGS) entry which is preliminary data.</text>
</comment>
<feature type="compositionally biased region" description="Polar residues" evidence="1">
    <location>
        <begin position="1042"/>
        <end position="1053"/>
    </location>
</feature>
<feature type="compositionally biased region" description="Basic residues" evidence="1">
    <location>
        <begin position="880"/>
        <end position="889"/>
    </location>
</feature>
<gene>
    <name evidence="2" type="ORF">Plec18167_001280</name>
</gene>
<name>A0ABR3YCT2_9EURO</name>